<evidence type="ECO:0000313" key="3">
    <source>
        <dbReference type="Proteomes" id="UP000239757"/>
    </source>
</evidence>
<dbReference type="AlphaFoldDB" id="A0A2P5WBX5"/>
<gene>
    <name evidence="2" type="ORF">GOBAR_AA32110</name>
</gene>
<organism evidence="2 3">
    <name type="scientific">Gossypium barbadense</name>
    <name type="common">Sea Island cotton</name>
    <name type="synonym">Hibiscus barbadensis</name>
    <dbReference type="NCBI Taxonomy" id="3634"/>
    <lineage>
        <taxon>Eukaryota</taxon>
        <taxon>Viridiplantae</taxon>
        <taxon>Streptophyta</taxon>
        <taxon>Embryophyta</taxon>
        <taxon>Tracheophyta</taxon>
        <taxon>Spermatophyta</taxon>
        <taxon>Magnoliopsida</taxon>
        <taxon>eudicotyledons</taxon>
        <taxon>Gunneridae</taxon>
        <taxon>Pentapetalae</taxon>
        <taxon>rosids</taxon>
        <taxon>malvids</taxon>
        <taxon>Malvales</taxon>
        <taxon>Malvaceae</taxon>
        <taxon>Malvoideae</taxon>
        <taxon>Gossypium</taxon>
    </lineage>
</organism>
<reference evidence="2 3" key="1">
    <citation type="submission" date="2015-01" db="EMBL/GenBank/DDBJ databases">
        <title>Genome of allotetraploid Gossypium barbadense reveals genomic plasticity and fiber elongation in cotton evolution.</title>
        <authorList>
            <person name="Chen X."/>
            <person name="Liu X."/>
            <person name="Zhao B."/>
            <person name="Zheng H."/>
            <person name="Hu Y."/>
            <person name="Lu G."/>
            <person name="Yang C."/>
            <person name="Chen J."/>
            <person name="Shan C."/>
            <person name="Zhang L."/>
            <person name="Zhou Y."/>
            <person name="Wang L."/>
            <person name="Guo W."/>
            <person name="Bai Y."/>
            <person name="Ruan J."/>
            <person name="Shangguan X."/>
            <person name="Mao Y."/>
            <person name="Jiang J."/>
            <person name="Zhu Y."/>
            <person name="Lei J."/>
            <person name="Kang H."/>
            <person name="Chen S."/>
            <person name="He X."/>
            <person name="Wang R."/>
            <person name="Wang Y."/>
            <person name="Chen J."/>
            <person name="Wang L."/>
            <person name="Yu S."/>
            <person name="Wang B."/>
            <person name="Wei J."/>
            <person name="Song S."/>
            <person name="Lu X."/>
            <person name="Gao Z."/>
            <person name="Gu W."/>
            <person name="Deng X."/>
            <person name="Ma D."/>
            <person name="Wang S."/>
            <person name="Liang W."/>
            <person name="Fang L."/>
            <person name="Cai C."/>
            <person name="Zhu X."/>
            <person name="Zhou B."/>
            <person name="Zhang Y."/>
            <person name="Chen Z."/>
            <person name="Xu S."/>
            <person name="Zhu R."/>
            <person name="Wang S."/>
            <person name="Zhang T."/>
            <person name="Zhao G."/>
        </authorList>
    </citation>
    <scope>NUCLEOTIDE SEQUENCE [LARGE SCALE GENOMIC DNA]</scope>
    <source>
        <strain evidence="3">cv. Xinhai21</strain>
        <tissue evidence="2">Leaf</tissue>
    </source>
</reference>
<feature type="region of interest" description="Disordered" evidence="1">
    <location>
        <begin position="72"/>
        <end position="95"/>
    </location>
</feature>
<sequence>MSETRFQNTETALKNQQASIQGLETLISQLAKFISKPPQGSLPSNTKSNPREQLNAITIQDEEGLVEPKLESRQGIMTQKPRAHDRPKPPHDELNISPKQLKVRDKVLLDTADPRIATSEPNREIPLTVLSIFPYGTVEVIHPKFGRCIDWAVLEQIQLADAVCALLTTDPWGLFFEIIEPTYLELTLKLCSTFHFQAVMIEFGIVLGLYTEEFMDDNELDTLHRHIHYSPSKCWKAFVLALVTYDPSRSKASALTPSLSIANGHVFDLAYFIALTIYHQTERHRKGVISISPYVTRLARYFELLNTAANHPPSLSSVRCPHRASRSTEEEDPEDITDNVPPLHEDPPSQPPPIHRPVHAVASYSDISERLTRFE</sequence>
<feature type="region of interest" description="Disordered" evidence="1">
    <location>
        <begin position="314"/>
        <end position="358"/>
    </location>
</feature>
<name>A0A2P5WBX5_GOSBA</name>
<proteinExistence type="predicted"/>
<accession>A0A2P5WBX5</accession>
<evidence type="ECO:0000256" key="1">
    <source>
        <dbReference type="SAM" id="MobiDB-lite"/>
    </source>
</evidence>
<dbReference type="Proteomes" id="UP000239757">
    <property type="component" value="Unassembled WGS sequence"/>
</dbReference>
<evidence type="ECO:0000313" key="2">
    <source>
        <dbReference type="EMBL" id="PPR88575.1"/>
    </source>
</evidence>
<protein>
    <submittedName>
        <fullName evidence="2">Uncharacterized protein</fullName>
    </submittedName>
</protein>
<dbReference type="EMBL" id="KZ668230">
    <property type="protein sequence ID" value="PPR88575.1"/>
    <property type="molecule type" value="Genomic_DNA"/>
</dbReference>
<feature type="compositionally biased region" description="Basic and acidic residues" evidence="1">
    <location>
        <begin position="82"/>
        <end position="94"/>
    </location>
</feature>